<evidence type="ECO:0000313" key="5">
    <source>
        <dbReference type="EMBL" id="QTX02691.1"/>
    </source>
</evidence>
<sequence>MKIKILISREKRYLKQKEILNKYQKGLLTANLNIPGINKNKPLYDMFFKKIINKILLPFLQNLKIIYSNEKQVFLKDYAGIYLNIILNTGNENLLKIIKNKLIELEEKEFILIFLDFDLINIKHEYIKREFLNKKRRICFLCNRSAKICVIQQNHSLQSLLNFIEQKMKIFLSRNNSISGKSTKKLCD</sequence>
<dbReference type="Pfam" id="PF03802">
    <property type="entry name" value="CitX"/>
    <property type="match status" value="1"/>
</dbReference>
<dbReference type="RefSeq" id="WP_210954765.1">
    <property type="nucleotide sequence ID" value="NZ_CP054393.1"/>
</dbReference>
<comment type="catalytic activity">
    <reaction evidence="4">
        <text>apo-[citrate lyase ACP] + 2'-(5''-triphospho-alpha-D-ribosyl)-3'-dephospho-CoA = holo-[citrate lyase ACP] + diphosphate</text>
        <dbReference type="Rhea" id="RHEA:16333"/>
        <dbReference type="Rhea" id="RHEA-COMP:10157"/>
        <dbReference type="Rhea" id="RHEA-COMP:10158"/>
        <dbReference type="ChEBI" id="CHEBI:29999"/>
        <dbReference type="ChEBI" id="CHEBI:33019"/>
        <dbReference type="ChEBI" id="CHEBI:61378"/>
        <dbReference type="ChEBI" id="CHEBI:82683"/>
        <dbReference type="EC" id="2.7.7.61"/>
    </reaction>
</comment>
<dbReference type="AlphaFoldDB" id="A0A975INB9"/>
<evidence type="ECO:0000256" key="1">
    <source>
        <dbReference type="ARBA" id="ARBA00012524"/>
    </source>
</evidence>
<dbReference type="GO" id="GO:0050519">
    <property type="term" value="F:holo-citrate lyase synthase activity"/>
    <property type="evidence" value="ECO:0007669"/>
    <property type="project" value="UniProtKB-EC"/>
</dbReference>
<evidence type="ECO:0000313" key="6">
    <source>
        <dbReference type="Proteomes" id="UP000672038"/>
    </source>
</evidence>
<dbReference type="EMBL" id="CP054393">
    <property type="protein sequence ID" value="QTX02691.1"/>
    <property type="molecule type" value="Genomic_DNA"/>
</dbReference>
<evidence type="ECO:0000256" key="4">
    <source>
        <dbReference type="ARBA" id="ARBA00048574"/>
    </source>
</evidence>
<accession>A0A975INB9</accession>
<dbReference type="InterPro" id="IPR005551">
    <property type="entry name" value="CitX"/>
</dbReference>
<evidence type="ECO:0000256" key="3">
    <source>
        <dbReference type="ARBA" id="ARBA00022695"/>
    </source>
</evidence>
<evidence type="ECO:0000256" key="2">
    <source>
        <dbReference type="ARBA" id="ARBA00022679"/>
    </source>
</evidence>
<keyword evidence="3" id="KW-0548">Nucleotidyltransferase</keyword>
<name>A0A975INB9_LOWBP</name>
<dbReference type="KEGG" id="pluf:LFWB_1210"/>
<dbReference type="Proteomes" id="UP000672038">
    <property type="component" value="Chromosome"/>
</dbReference>
<dbReference type="GO" id="GO:0051191">
    <property type="term" value="P:prosthetic group biosynthetic process"/>
    <property type="evidence" value="ECO:0007669"/>
    <property type="project" value="InterPro"/>
</dbReference>
<dbReference type="EC" id="2.7.7.61" evidence="1"/>
<keyword evidence="2" id="KW-0808">Transferase</keyword>
<proteinExistence type="predicted"/>
<keyword evidence="6" id="KW-1185">Reference proteome</keyword>
<gene>
    <name evidence="5" type="primary">citX</name>
    <name evidence="5" type="ORF">LFWB_1210</name>
</gene>
<organism evidence="5 6">
    <name type="scientific">Loofah witches'-broom phytoplasma</name>
    <dbReference type="NCBI Taxonomy" id="35773"/>
    <lineage>
        <taxon>Bacteria</taxon>
        <taxon>Bacillati</taxon>
        <taxon>Mycoplasmatota</taxon>
        <taxon>Mollicutes</taxon>
        <taxon>Acholeplasmatales</taxon>
        <taxon>Acholeplasmataceae</taxon>
        <taxon>Candidatus Phytoplasma</taxon>
        <taxon>16SrVIII (Loofah witches'-broom group)</taxon>
    </lineage>
</organism>
<protein>
    <recommendedName>
        <fullName evidence="1">citrate lyase holo-[acyl-carrier protein] synthase</fullName>
        <ecNumber evidence="1">2.7.7.61</ecNumber>
    </recommendedName>
</protein>
<reference evidence="5" key="1">
    <citation type="submission" date="2020-06" db="EMBL/GenBank/DDBJ databases">
        <title>Complete genome sequence of Candidatus Phytoplasma luffae NCHU2019.</title>
        <authorList>
            <person name="Cho S.-T."/>
            <person name="Tan C.-M."/>
            <person name="Li J.-R."/>
            <person name="Chien Y.-Y."/>
            <person name="Chiu Y.-C."/>
            <person name="Yang J.-Y."/>
            <person name="Kuo C.-H."/>
        </authorList>
    </citation>
    <scope>NUCLEOTIDE SEQUENCE</scope>
    <source>
        <strain evidence="5">NCHU2019</strain>
    </source>
</reference>